<proteinExistence type="inferred from homology"/>
<dbReference type="Proteomes" id="UP000437709">
    <property type="component" value="Unassembled WGS sequence"/>
</dbReference>
<dbReference type="CDD" id="cd06558">
    <property type="entry name" value="crotonase-like"/>
    <property type="match status" value="1"/>
</dbReference>
<dbReference type="Pfam" id="PF00378">
    <property type="entry name" value="ECH_1"/>
    <property type="match status" value="1"/>
</dbReference>
<dbReference type="InterPro" id="IPR001753">
    <property type="entry name" value="Enoyl-CoA_hydra/iso"/>
</dbReference>
<dbReference type="SUPFAM" id="SSF52096">
    <property type="entry name" value="ClpP/crotonase"/>
    <property type="match status" value="1"/>
</dbReference>
<dbReference type="EMBL" id="WHPC01000003">
    <property type="protein sequence ID" value="MPV35747.1"/>
    <property type="molecule type" value="Genomic_DNA"/>
</dbReference>
<gene>
    <name evidence="2" type="ORF">GB881_01560</name>
</gene>
<reference evidence="2 3" key="1">
    <citation type="submission" date="2019-10" db="EMBL/GenBank/DDBJ databases">
        <title>Georgenia wutianyii sp. nov. and Georgenia yuyongxinii sp. nov. isolated from plateau pika (Ochotona curzoniae) in the Qinghai-Tibet plateau of China.</title>
        <authorList>
            <person name="Tian Z."/>
        </authorList>
    </citation>
    <scope>NUCLEOTIDE SEQUENCE [LARGE SCALE GENOMIC DNA]</scope>
    <source>
        <strain evidence="2 3">JCM 19765</strain>
    </source>
</reference>
<evidence type="ECO:0000256" key="1">
    <source>
        <dbReference type="ARBA" id="ARBA00005254"/>
    </source>
</evidence>
<protein>
    <submittedName>
        <fullName evidence="2">Enoyl-CoA hydratase</fullName>
    </submittedName>
</protein>
<dbReference type="InterPro" id="IPR051683">
    <property type="entry name" value="Enoyl-CoA_Hydratase/Isomerase"/>
</dbReference>
<evidence type="ECO:0000313" key="3">
    <source>
        <dbReference type="Proteomes" id="UP000437709"/>
    </source>
</evidence>
<dbReference type="AlphaFoldDB" id="A0A6N7EGE1"/>
<keyword evidence="3" id="KW-1185">Reference proteome</keyword>
<sequence>MPVVTYVVDGGVATITLDSPANRNALSAVVRRQLGEHLAAATADEAVRVVVLTHTGPAFCAGADLKESRGASPVDQGVADLPGLLLAVMSCPKPVLARIAGAARAGGTGLMAACDIVVAADDVTFAFPEVRLGLVPAVISVPLRRRMPAQPMRALFLSGEAFDAERAAALGLVDAAVPITRLDDEVDRWVTMLLHGAPRALAATKAVLAEPSEELAAELDVLGRLSAAHFSSAEGQEGLEAFAEKRAPVWTARPTR</sequence>
<dbReference type="InterPro" id="IPR029045">
    <property type="entry name" value="ClpP/crotonase-like_dom_sf"/>
</dbReference>
<comment type="similarity">
    <text evidence="1">Belongs to the enoyl-CoA hydratase/isomerase family.</text>
</comment>
<dbReference type="InterPro" id="IPR014748">
    <property type="entry name" value="Enoyl-CoA_hydra_C"/>
</dbReference>
<dbReference type="GO" id="GO:0003824">
    <property type="term" value="F:catalytic activity"/>
    <property type="evidence" value="ECO:0007669"/>
    <property type="project" value="UniProtKB-ARBA"/>
</dbReference>
<evidence type="ECO:0000313" key="2">
    <source>
        <dbReference type="EMBL" id="MPV35747.1"/>
    </source>
</evidence>
<dbReference type="Gene3D" id="3.90.226.10">
    <property type="entry name" value="2-enoyl-CoA Hydratase, Chain A, domain 1"/>
    <property type="match status" value="1"/>
</dbReference>
<dbReference type="PANTHER" id="PTHR42964:SF1">
    <property type="entry name" value="POLYKETIDE BIOSYNTHESIS ENOYL-COA HYDRATASE PKSH-RELATED"/>
    <property type="match status" value="1"/>
</dbReference>
<comment type="caution">
    <text evidence="2">The sequence shown here is derived from an EMBL/GenBank/DDBJ whole genome shotgun (WGS) entry which is preliminary data.</text>
</comment>
<dbReference type="Gene3D" id="1.10.12.10">
    <property type="entry name" value="Lyase 2-enoyl-coa Hydratase, Chain A, domain 2"/>
    <property type="match status" value="1"/>
</dbReference>
<organism evidence="2 3">
    <name type="scientific">Georgenia subflava</name>
    <dbReference type="NCBI Taxonomy" id="1622177"/>
    <lineage>
        <taxon>Bacteria</taxon>
        <taxon>Bacillati</taxon>
        <taxon>Actinomycetota</taxon>
        <taxon>Actinomycetes</taxon>
        <taxon>Micrococcales</taxon>
        <taxon>Bogoriellaceae</taxon>
        <taxon>Georgenia</taxon>
    </lineage>
</organism>
<name>A0A6N7EGE1_9MICO</name>
<dbReference type="PANTHER" id="PTHR42964">
    <property type="entry name" value="ENOYL-COA HYDRATASE"/>
    <property type="match status" value="1"/>
</dbReference>
<accession>A0A6N7EGE1</accession>